<name>A0A7W9Q6K3_9ACTN</name>
<keyword evidence="2" id="KW-1133">Transmembrane helix</keyword>
<evidence type="ECO:0000313" key="4">
    <source>
        <dbReference type="EMBL" id="MBB5933472.1"/>
    </source>
</evidence>
<dbReference type="EMBL" id="JACHJL010000001">
    <property type="protein sequence ID" value="MBB5933472.1"/>
    <property type="molecule type" value="Genomic_DNA"/>
</dbReference>
<feature type="transmembrane region" description="Helical" evidence="2">
    <location>
        <begin position="30"/>
        <end position="49"/>
    </location>
</feature>
<feature type="compositionally biased region" description="Acidic residues" evidence="1">
    <location>
        <begin position="566"/>
        <end position="576"/>
    </location>
</feature>
<feature type="region of interest" description="Disordered" evidence="1">
    <location>
        <begin position="551"/>
        <end position="627"/>
    </location>
</feature>
<organism evidence="4 5">
    <name type="scientific">Streptomyces zagrosensis</name>
    <dbReference type="NCBI Taxonomy" id="1042984"/>
    <lineage>
        <taxon>Bacteria</taxon>
        <taxon>Bacillati</taxon>
        <taxon>Actinomycetota</taxon>
        <taxon>Actinomycetes</taxon>
        <taxon>Kitasatosporales</taxon>
        <taxon>Streptomycetaceae</taxon>
        <taxon>Streptomyces</taxon>
    </lineage>
</organism>
<keyword evidence="2" id="KW-0812">Transmembrane</keyword>
<feature type="transmembrane region" description="Helical" evidence="2">
    <location>
        <begin position="118"/>
        <end position="136"/>
    </location>
</feature>
<evidence type="ECO:0000256" key="2">
    <source>
        <dbReference type="SAM" id="Phobius"/>
    </source>
</evidence>
<reference evidence="4 5" key="1">
    <citation type="submission" date="2020-08" db="EMBL/GenBank/DDBJ databases">
        <title>Genomic Encyclopedia of Type Strains, Phase III (KMG-III): the genomes of soil and plant-associated and newly described type strains.</title>
        <authorList>
            <person name="Whitman W."/>
        </authorList>
    </citation>
    <scope>NUCLEOTIDE SEQUENCE [LARGE SCALE GENOMIC DNA]</scope>
    <source>
        <strain evidence="4 5">CECT 8305</strain>
    </source>
</reference>
<dbReference type="InterPro" id="IPR038765">
    <property type="entry name" value="Papain-like_cys_pep_sf"/>
</dbReference>
<dbReference type="PROSITE" id="PS51257">
    <property type="entry name" value="PROKAR_LIPOPROTEIN"/>
    <property type="match status" value="1"/>
</dbReference>
<evidence type="ECO:0000259" key="3">
    <source>
        <dbReference type="SMART" id="SM00460"/>
    </source>
</evidence>
<dbReference type="Gene3D" id="3.10.620.30">
    <property type="match status" value="1"/>
</dbReference>
<feature type="transmembrane region" description="Helical" evidence="2">
    <location>
        <begin position="631"/>
        <end position="651"/>
    </location>
</feature>
<dbReference type="InterPro" id="IPR002931">
    <property type="entry name" value="Transglutaminase-like"/>
</dbReference>
<keyword evidence="2" id="KW-0472">Membrane</keyword>
<dbReference type="SUPFAM" id="SSF54001">
    <property type="entry name" value="Cysteine proteinases"/>
    <property type="match status" value="1"/>
</dbReference>
<dbReference type="InterPro" id="IPR021878">
    <property type="entry name" value="TgpA_N"/>
</dbReference>
<feature type="transmembrane region" description="Helical" evidence="2">
    <location>
        <begin position="229"/>
        <end position="247"/>
    </location>
</feature>
<keyword evidence="4" id="KW-0378">Hydrolase</keyword>
<dbReference type="RefSeq" id="WP_184568774.1">
    <property type="nucleotide sequence ID" value="NZ_JACHJL010000001.1"/>
</dbReference>
<dbReference type="InterPro" id="IPR025403">
    <property type="entry name" value="TgpA-like_C"/>
</dbReference>
<dbReference type="GO" id="GO:0006508">
    <property type="term" value="P:proteolysis"/>
    <property type="evidence" value="ECO:0007669"/>
    <property type="project" value="UniProtKB-KW"/>
</dbReference>
<dbReference type="Pfam" id="PF01841">
    <property type="entry name" value="Transglut_core"/>
    <property type="match status" value="1"/>
</dbReference>
<dbReference type="Proteomes" id="UP000588098">
    <property type="component" value="Unassembled WGS sequence"/>
</dbReference>
<dbReference type="PANTHER" id="PTHR42736:SF1">
    <property type="entry name" value="PROTEIN-GLUTAMINE GAMMA-GLUTAMYLTRANSFERASE"/>
    <property type="match status" value="1"/>
</dbReference>
<sequence>MSGSARLALCAALATLAASCAMLPLIDTSGWLLQATLLLGIQTCVGVLARRVPLARLVTVAAQALVGLLLLTVSFARGQAIAGVLPSPAVFRELGRLMSEGVDDVGQYAIPAPGTTGIKLLLVGGVLVIGLWVDALAVTFRSAAPAGLPLLALFSIAAGLSDDGTDWLWFLAAAAGYLLLLLAEGRDRLSQWGRVFSGGAGPRGQGRASSGLDGAGSTSLSPVRTGRRISVLALGIALAVPAILPSLNSGLLNDQTSGGTAGDGTGGTISAVNPLVSLQNSLNQPEDKEVLRYRTSASDTQDMYLRIVALDTFDGAAWKPSERRVQDVPDQLPTPVGLRSDVRTGSVDTVIKAADWYAQNWLPLPYPASTVRIDGRWRFEPEGRTVVGDRGQNTRGAQYEVSSLTVQPTAAQLAQAPAPPAQLLREYTQVPDSLPSVVASTAEQVTKGAGNAYEQAVKLQKWFSLEGGFRYDTQVKAGSGSKAIAKFLEQREGFCVHFSFSMAAMARTLGIPARVAVGFMPGAAQTDGSMSVGLRDAHAWPELYFEGVGWTRFEPTPSRGTQPDYTIDETPSEDDPAVPLPQPTSADEPSARPSPSESCTADMKRLGECGGPAAREPDEDDKDSGTPWGKITLISSGALAVVVIPLLPLLWRVRIRSRRLSETAGRTPEAAAARTVAAWQELLDTGWDHGILPDESLTPRKAAARIVEAGSLEGPPADAAHRVAAAVEETWYAPRPRPVASLAADVRLVATGLRDAATKPTRLRALLLPRSASRVATEVSHRGSVLINRWHDSAWQRKLTSLRFPGRQRG</sequence>
<feature type="domain" description="Transglutaminase-like" evidence="3">
    <location>
        <begin position="487"/>
        <end position="557"/>
    </location>
</feature>
<dbReference type="PANTHER" id="PTHR42736">
    <property type="entry name" value="PROTEIN-GLUTAMINE GAMMA-GLUTAMYLTRANSFERASE"/>
    <property type="match status" value="1"/>
</dbReference>
<feature type="transmembrane region" description="Helical" evidence="2">
    <location>
        <begin position="56"/>
        <end position="76"/>
    </location>
</feature>
<dbReference type="Pfam" id="PF11992">
    <property type="entry name" value="TgpA_N"/>
    <property type="match status" value="1"/>
</dbReference>
<dbReference type="InterPro" id="IPR052901">
    <property type="entry name" value="Bact_TGase-like"/>
</dbReference>
<proteinExistence type="predicted"/>
<keyword evidence="5" id="KW-1185">Reference proteome</keyword>
<dbReference type="SMART" id="SM00460">
    <property type="entry name" value="TGc"/>
    <property type="match status" value="1"/>
</dbReference>
<comment type="caution">
    <text evidence="4">The sequence shown here is derived from an EMBL/GenBank/DDBJ whole genome shotgun (WGS) entry which is preliminary data.</text>
</comment>
<accession>A0A7W9Q6K3</accession>
<feature type="transmembrane region" description="Helical" evidence="2">
    <location>
        <begin position="143"/>
        <end position="161"/>
    </location>
</feature>
<feature type="compositionally biased region" description="Polar residues" evidence="1">
    <location>
        <begin position="583"/>
        <end position="599"/>
    </location>
</feature>
<gene>
    <name evidence="4" type="ORF">FHS42_000490</name>
</gene>
<dbReference type="GO" id="GO:0008233">
    <property type="term" value="F:peptidase activity"/>
    <property type="evidence" value="ECO:0007669"/>
    <property type="project" value="UniProtKB-KW"/>
</dbReference>
<keyword evidence="4" id="KW-0645">Protease</keyword>
<evidence type="ECO:0000256" key="1">
    <source>
        <dbReference type="SAM" id="MobiDB-lite"/>
    </source>
</evidence>
<dbReference type="AlphaFoldDB" id="A0A7W9Q6K3"/>
<dbReference type="Pfam" id="PF13559">
    <property type="entry name" value="DUF4129"/>
    <property type="match status" value="1"/>
</dbReference>
<protein>
    <submittedName>
        <fullName evidence="4">Transglutaminase-like putative cysteine protease</fullName>
    </submittedName>
</protein>
<evidence type="ECO:0000313" key="5">
    <source>
        <dbReference type="Proteomes" id="UP000588098"/>
    </source>
</evidence>
<feature type="transmembrane region" description="Helical" evidence="2">
    <location>
        <begin position="167"/>
        <end position="183"/>
    </location>
</feature>
<feature type="region of interest" description="Disordered" evidence="1">
    <location>
        <begin position="200"/>
        <end position="221"/>
    </location>
</feature>